<protein>
    <submittedName>
        <fullName evidence="9">Deoxyribodipyrimidine photo-lyase</fullName>
        <ecNumber evidence="9">4.1.99.3</ecNumber>
    </submittedName>
</protein>
<comment type="similarity">
    <text evidence="7">Belongs to the DNA photolyase family.</text>
</comment>
<dbReference type="NCBIfam" id="NF007955">
    <property type="entry name" value="PRK10674.1"/>
    <property type="match status" value="1"/>
</dbReference>
<reference evidence="9 10" key="1">
    <citation type="submission" date="2021-02" db="EMBL/GenBank/DDBJ databases">
        <title>PHA producing bacteria isolated from coastal sediment in Guangdong, Shenzhen.</title>
        <authorList>
            <person name="Zheng W."/>
            <person name="Yu S."/>
            <person name="Huang Y."/>
        </authorList>
    </citation>
    <scope>NUCLEOTIDE SEQUENCE [LARGE SCALE GENOMIC DNA]</scope>
    <source>
        <strain evidence="9 10">TN21-5</strain>
    </source>
</reference>
<comment type="cofactor">
    <cofactor evidence="1">
        <name>(6R)-5,10-methylene-5,6,7,8-tetrahydrofolate</name>
        <dbReference type="ChEBI" id="CHEBI:15636"/>
    </cofactor>
</comment>
<keyword evidence="6 7" id="KW-0157">Chromophore</keyword>
<comment type="cofactor">
    <cofactor evidence="2">
        <name>FAD</name>
        <dbReference type="ChEBI" id="CHEBI:57692"/>
    </cofactor>
</comment>
<dbReference type="Gene3D" id="1.25.40.80">
    <property type="match status" value="1"/>
</dbReference>
<dbReference type="PROSITE" id="PS51645">
    <property type="entry name" value="PHR_CRY_ALPHA_BETA"/>
    <property type="match status" value="1"/>
</dbReference>
<keyword evidence="9" id="KW-0456">Lyase</keyword>
<evidence type="ECO:0000256" key="1">
    <source>
        <dbReference type="ARBA" id="ARBA00001932"/>
    </source>
</evidence>
<proteinExistence type="inferred from homology"/>
<dbReference type="GO" id="GO:0003904">
    <property type="term" value="F:deoxyribodipyrimidine photo-lyase activity"/>
    <property type="evidence" value="ECO:0007669"/>
    <property type="project" value="UniProtKB-EC"/>
</dbReference>
<evidence type="ECO:0000256" key="4">
    <source>
        <dbReference type="ARBA" id="ARBA00022630"/>
    </source>
</evidence>
<dbReference type="InterPro" id="IPR036134">
    <property type="entry name" value="Crypto/Photolyase_FAD-like_sf"/>
</dbReference>
<sequence>MTQLVWFRNDLRLADNPALTAACQAGSPVRACFVVTPQQWQDHDWSAARVRFVLENANAVARELARLGIPLTFLSAQRFEDGIGALVQFCQQHNVSELHFNEEYGLNERRRDKALRQTLADLGISVNKYRDQTVAPVGTVLTQQNEPYSVFTPFSRRWRSWIEEAGPTLHPRPTAVASAVEPEQTDTLPAPFASAPEPLVSTGEAAAHNQLDTFLAQQVTDYKNNRDFPALDGTSLLSPYLASGVLSGRQCLIAARHSGISGDGLNTWVNEIAWRDFYIHILYHYPRVSMHRAFKPESEALKWNSPGENYKAWKEGQTGIPIVDAAMRQLRTTGWMHNRLRMITAMFLTKNLFIDWRLGEAWFMQNLVDGFLASNNGGWQWSASTGTDAAPYFRVFNPVTQSERFDPKGEFIRQWVPELATLDNKRIHDPSAGAVIPKGYPRPIVDLKESRKEAIARFQALKD</sequence>
<dbReference type="InterPro" id="IPR005101">
    <property type="entry name" value="Cryptochr/Photolyase_FAD-bd"/>
</dbReference>
<gene>
    <name evidence="9" type="primary">phrB</name>
    <name evidence="9" type="ORF">JYP53_16435</name>
</gene>
<evidence type="ECO:0000256" key="7">
    <source>
        <dbReference type="RuleBase" id="RU004182"/>
    </source>
</evidence>
<dbReference type="EMBL" id="JAFKDB010000020">
    <property type="protein sequence ID" value="MBN7771498.1"/>
    <property type="molecule type" value="Genomic_DNA"/>
</dbReference>
<accession>A0ABS3BI47</accession>
<dbReference type="Gene3D" id="1.10.579.10">
    <property type="entry name" value="DNA Cyclobutane Dipyrimidine Photolyase, subunit A, domain 3"/>
    <property type="match status" value="1"/>
</dbReference>
<evidence type="ECO:0000256" key="2">
    <source>
        <dbReference type="ARBA" id="ARBA00001974"/>
    </source>
</evidence>
<dbReference type="Gene3D" id="3.40.50.620">
    <property type="entry name" value="HUPs"/>
    <property type="match status" value="1"/>
</dbReference>
<evidence type="ECO:0000313" key="9">
    <source>
        <dbReference type="EMBL" id="MBN7771498.1"/>
    </source>
</evidence>
<dbReference type="Pfam" id="PF00875">
    <property type="entry name" value="DNA_photolyase"/>
    <property type="match status" value="1"/>
</dbReference>
<comment type="similarity">
    <text evidence="3">Belongs to the DNA photolyase class-1 family.</text>
</comment>
<dbReference type="Proteomes" id="UP000664344">
    <property type="component" value="Unassembled WGS sequence"/>
</dbReference>
<dbReference type="PANTHER" id="PTHR11455:SF9">
    <property type="entry name" value="CRYPTOCHROME CIRCADIAN CLOCK 5 ISOFORM X1"/>
    <property type="match status" value="1"/>
</dbReference>
<dbReference type="Pfam" id="PF03441">
    <property type="entry name" value="FAD_binding_7"/>
    <property type="match status" value="1"/>
</dbReference>
<dbReference type="InterPro" id="IPR002081">
    <property type="entry name" value="Cryptochrome/DNA_photolyase_1"/>
</dbReference>
<evidence type="ECO:0000256" key="5">
    <source>
        <dbReference type="ARBA" id="ARBA00022827"/>
    </source>
</evidence>
<keyword evidence="4 7" id="KW-0285">Flavoprotein</keyword>
<dbReference type="PROSITE" id="PS00394">
    <property type="entry name" value="DNA_PHOTOLYASES_1_1"/>
    <property type="match status" value="1"/>
</dbReference>
<organism evidence="9 10">
    <name type="scientific">Marinobacter daepoensis</name>
    <dbReference type="NCBI Taxonomy" id="262077"/>
    <lineage>
        <taxon>Bacteria</taxon>
        <taxon>Pseudomonadati</taxon>
        <taxon>Pseudomonadota</taxon>
        <taxon>Gammaproteobacteria</taxon>
        <taxon>Pseudomonadales</taxon>
        <taxon>Marinobacteraceae</taxon>
        <taxon>Marinobacter</taxon>
    </lineage>
</organism>
<evidence type="ECO:0000256" key="6">
    <source>
        <dbReference type="ARBA" id="ARBA00022991"/>
    </source>
</evidence>
<keyword evidence="5 7" id="KW-0274">FAD</keyword>
<dbReference type="EC" id="4.1.99.3" evidence="9"/>
<dbReference type="SUPFAM" id="SSF52425">
    <property type="entry name" value="Cryptochrome/photolyase, N-terminal domain"/>
    <property type="match status" value="1"/>
</dbReference>
<dbReference type="RefSeq" id="WP_206558259.1">
    <property type="nucleotide sequence ID" value="NZ_JAFKDB010000020.1"/>
</dbReference>
<evidence type="ECO:0000259" key="8">
    <source>
        <dbReference type="PROSITE" id="PS51645"/>
    </source>
</evidence>
<keyword evidence="10" id="KW-1185">Reference proteome</keyword>
<dbReference type="InterPro" id="IPR014729">
    <property type="entry name" value="Rossmann-like_a/b/a_fold"/>
</dbReference>
<dbReference type="SUPFAM" id="SSF48173">
    <property type="entry name" value="Cryptochrome/photolyase FAD-binding domain"/>
    <property type="match status" value="1"/>
</dbReference>
<dbReference type="PANTHER" id="PTHR11455">
    <property type="entry name" value="CRYPTOCHROME"/>
    <property type="match status" value="1"/>
</dbReference>
<name>A0ABS3BI47_9GAMM</name>
<dbReference type="InterPro" id="IPR006050">
    <property type="entry name" value="DNA_photolyase_N"/>
</dbReference>
<feature type="domain" description="Photolyase/cryptochrome alpha/beta" evidence="8">
    <location>
        <begin position="1"/>
        <end position="134"/>
    </location>
</feature>
<evidence type="ECO:0000256" key="3">
    <source>
        <dbReference type="ARBA" id="ARBA00005862"/>
    </source>
</evidence>
<dbReference type="InterPro" id="IPR036155">
    <property type="entry name" value="Crypto/Photolyase_N_sf"/>
</dbReference>
<comment type="caution">
    <text evidence="9">The sequence shown here is derived from an EMBL/GenBank/DDBJ whole genome shotgun (WGS) entry which is preliminary data.</text>
</comment>
<dbReference type="PRINTS" id="PR00147">
    <property type="entry name" value="DNAPHOTLYASE"/>
</dbReference>
<dbReference type="InterPro" id="IPR018394">
    <property type="entry name" value="DNA_photolyase_1_CS_C"/>
</dbReference>
<evidence type="ECO:0000313" key="10">
    <source>
        <dbReference type="Proteomes" id="UP000664344"/>
    </source>
</evidence>